<accession>K6WB87</accession>
<reference evidence="2 3" key="1">
    <citation type="submission" date="2012-08" db="EMBL/GenBank/DDBJ databases">
        <title>Whole genome shotgun sequence of Kineosphaera limosa NBRC 100340.</title>
        <authorList>
            <person name="Yoshida I."/>
            <person name="Isaki S."/>
            <person name="Hosoyama A."/>
            <person name="Tsuchikane K."/>
            <person name="Katsumata H."/>
            <person name="Ando Y."/>
            <person name="Ohji S."/>
            <person name="Hamada M."/>
            <person name="Tamura T."/>
            <person name="Yamazoe A."/>
            <person name="Yamazaki S."/>
            <person name="Fujita N."/>
        </authorList>
    </citation>
    <scope>NUCLEOTIDE SEQUENCE [LARGE SCALE GENOMIC DNA]</scope>
    <source>
        <strain evidence="2 3">NBRC 100340</strain>
    </source>
</reference>
<evidence type="ECO:0000313" key="2">
    <source>
        <dbReference type="EMBL" id="GAB96495.1"/>
    </source>
</evidence>
<comment type="caution">
    <text evidence="2">The sequence shown here is derived from an EMBL/GenBank/DDBJ whole genome shotgun (WGS) entry which is preliminary data.</text>
</comment>
<feature type="region of interest" description="Disordered" evidence="1">
    <location>
        <begin position="54"/>
        <end position="78"/>
    </location>
</feature>
<evidence type="ECO:0000313" key="3">
    <source>
        <dbReference type="Proteomes" id="UP000008366"/>
    </source>
</evidence>
<sequence>MTAAAIEAVIATVLVTVLAIVLAVARAGGIAAEIVVAKVAGRARIAGTCGPAVRSAARPPRPLNAPARPMTRASWRSR</sequence>
<feature type="compositionally biased region" description="Low complexity" evidence="1">
    <location>
        <begin position="54"/>
        <end position="69"/>
    </location>
</feature>
<dbReference type="AlphaFoldDB" id="K6WB87"/>
<gene>
    <name evidence="2" type="ORF">KILIM_040_00050</name>
</gene>
<dbReference type="Proteomes" id="UP000008366">
    <property type="component" value="Unassembled WGS sequence"/>
</dbReference>
<proteinExistence type="predicted"/>
<keyword evidence="3" id="KW-1185">Reference proteome</keyword>
<organism evidence="2 3">
    <name type="scientific">Kineosphaera limosa NBRC 100340</name>
    <dbReference type="NCBI Taxonomy" id="1184609"/>
    <lineage>
        <taxon>Bacteria</taxon>
        <taxon>Bacillati</taxon>
        <taxon>Actinomycetota</taxon>
        <taxon>Actinomycetes</taxon>
        <taxon>Micrococcales</taxon>
        <taxon>Dermatophilaceae</taxon>
        <taxon>Kineosphaera</taxon>
    </lineage>
</organism>
<dbReference type="EMBL" id="BAHD01000040">
    <property type="protein sequence ID" value="GAB96495.1"/>
    <property type="molecule type" value="Genomic_DNA"/>
</dbReference>
<protein>
    <submittedName>
        <fullName evidence="2">Uncharacterized protein</fullName>
    </submittedName>
</protein>
<name>K6WB87_9MICO</name>
<evidence type="ECO:0000256" key="1">
    <source>
        <dbReference type="SAM" id="MobiDB-lite"/>
    </source>
</evidence>
<dbReference type="STRING" id="1184609.KILIM_040_00050"/>